<dbReference type="GO" id="GO:0004519">
    <property type="term" value="F:endonuclease activity"/>
    <property type="evidence" value="ECO:0007669"/>
    <property type="project" value="UniProtKB-KW"/>
</dbReference>
<dbReference type="GO" id="GO:0016787">
    <property type="term" value="F:hydrolase activity"/>
    <property type="evidence" value="ECO:0007669"/>
    <property type="project" value="UniProtKB-KW"/>
</dbReference>
<dbReference type="InterPro" id="IPR043502">
    <property type="entry name" value="DNA/RNA_pol_sf"/>
</dbReference>
<proteinExistence type="predicted"/>
<dbReference type="Pfam" id="PF17921">
    <property type="entry name" value="Integrase_H2C2"/>
    <property type="match status" value="1"/>
</dbReference>
<keyword evidence="5" id="KW-0378">Hydrolase</keyword>
<dbReference type="VEuPathDB" id="FungiDB:PC110_g14659"/>
<keyword evidence="4" id="KW-0255">Endonuclease</keyword>
<evidence type="ECO:0000256" key="5">
    <source>
        <dbReference type="ARBA" id="ARBA00022801"/>
    </source>
</evidence>
<dbReference type="InterPro" id="IPR050951">
    <property type="entry name" value="Retrovirus_Pol_polyprotein"/>
</dbReference>
<evidence type="ECO:0000256" key="3">
    <source>
        <dbReference type="ARBA" id="ARBA00022722"/>
    </source>
</evidence>
<dbReference type="InterPro" id="IPR041588">
    <property type="entry name" value="Integrase_H2C2"/>
</dbReference>
<accession>A0A8T1ATI3</accession>
<protein>
    <submittedName>
        <fullName evidence="7">Uncharacterized protein</fullName>
    </submittedName>
</protein>
<evidence type="ECO:0000256" key="2">
    <source>
        <dbReference type="ARBA" id="ARBA00022695"/>
    </source>
</evidence>
<evidence type="ECO:0000256" key="4">
    <source>
        <dbReference type="ARBA" id="ARBA00022759"/>
    </source>
</evidence>
<dbReference type="Pfam" id="PF17917">
    <property type="entry name" value="RT_RNaseH"/>
    <property type="match status" value="1"/>
</dbReference>
<dbReference type="Gene3D" id="1.10.340.70">
    <property type="match status" value="1"/>
</dbReference>
<gene>
    <name evidence="7" type="ORF">PC117_g25318</name>
</gene>
<keyword evidence="2" id="KW-0548">Nucleotidyltransferase</keyword>
<evidence type="ECO:0000256" key="1">
    <source>
        <dbReference type="ARBA" id="ARBA00022679"/>
    </source>
</evidence>
<dbReference type="AlphaFoldDB" id="A0A8T1ATI3"/>
<dbReference type="EMBL" id="RCMK01001928">
    <property type="protein sequence ID" value="KAG2886728.1"/>
    <property type="molecule type" value="Genomic_DNA"/>
</dbReference>
<keyword evidence="1" id="KW-0808">Transferase</keyword>
<keyword evidence="3" id="KW-0540">Nuclease</keyword>
<evidence type="ECO:0000313" key="7">
    <source>
        <dbReference type="EMBL" id="KAG2886728.1"/>
    </source>
</evidence>
<dbReference type="SUPFAM" id="SSF56672">
    <property type="entry name" value="DNA/RNA polymerases"/>
    <property type="match status" value="1"/>
</dbReference>
<name>A0A8T1ATI3_9STRA</name>
<evidence type="ECO:0000256" key="6">
    <source>
        <dbReference type="ARBA" id="ARBA00022918"/>
    </source>
</evidence>
<keyword evidence="6" id="KW-0695">RNA-directed DNA polymerase</keyword>
<sequence length="243" mass="28080">MTINALPEVCTRRVRVYLLGSGPFVVYTDHASLRTVVKSPHISQQMARWLSFFAEYDFWVEYKPGKLNVVADALSLRLDYAVKTANANRIGVERVSAPSSSLIDDVKTAYVRDADVKLLLSYVSAPSDEARQKLVPHLRTYTHRCRMHKGLLFYSAVDDDVNRIVVPNDYDLRMPIRYEYHDTPTTGHPGREKTYLLLTRDFYWNHQYKWMRKYVRACEVCQRVKPAVFSQAPLQSLPTPSEC</sequence>
<dbReference type="PANTHER" id="PTHR37984:SF5">
    <property type="entry name" value="PROTEIN NYNRIN-LIKE"/>
    <property type="match status" value="1"/>
</dbReference>
<dbReference type="InterPro" id="IPR041373">
    <property type="entry name" value="RT_RNaseH"/>
</dbReference>
<dbReference type="PANTHER" id="PTHR37984">
    <property type="entry name" value="PROTEIN CBG26694"/>
    <property type="match status" value="1"/>
</dbReference>
<reference evidence="7" key="1">
    <citation type="submission" date="2018-10" db="EMBL/GenBank/DDBJ databases">
        <title>Effector identification in a new, highly contiguous assembly of the strawberry crown rot pathogen Phytophthora cactorum.</title>
        <authorList>
            <person name="Armitage A.D."/>
            <person name="Nellist C.F."/>
            <person name="Bates H."/>
            <person name="Vickerstaff R.J."/>
            <person name="Harrison R.J."/>
        </authorList>
    </citation>
    <scope>NUCLEOTIDE SEQUENCE</scope>
    <source>
        <strain evidence="7">4040</strain>
    </source>
</reference>
<organism evidence="7 8">
    <name type="scientific">Phytophthora cactorum</name>
    <dbReference type="NCBI Taxonomy" id="29920"/>
    <lineage>
        <taxon>Eukaryota</taxon>
        <taxon>Sar</taxon>
        <taxon>Stramenopiles</taxon>
        <taxon>Oomycota</taxon>
        <taxon>Peronosporomycetes</taxon>
        <taxon>Peronosporales</taxon>
        <taxon>Peronosporaceae</taxon>
        <taxon>Phytophthora</taxon>
    </lineage>
</organism>
<dbReference type="Proteomes" id="UP000736787">
    <property type="component" value="Unassembled WGS sequence"/>
</dbReference>
<comment type="caution">
    <text evidence="7">The sequence shown here is derived from an EMBL/GenBank/DDBJ whole genome shotgun (WGS) entry which is preliminary data.</text>
</comment>
<evidence type="ECO:0000313" key="8">
    <source>
        <dbReference type="Proteomes" id="UP000736787"/>
    </source>
</evidence>
<dbReference type="GO" id="GO:0003964">
    <property type="term" value="F:RNA-directed DNA polymerase activity"/>
    <property type="evidence" value="ECO:0007669"/>
    <property type="project" value="UniProtKB-KW"/>
</dbReference>